<dbReference type="NCBIfam" id="NF006094">
    <property type="entry name" value="PRK08246.1"/>
    <property type="match status" value="1"/>
</dbReference>
<dbReference type="PANTHER" id="PTHR48078">
    <property type="entry name" value="THREONINE DEHYDRATASE, MITOCHONDRIAL-RELATED"/>
    <property type="match status" value="1"/>
</dbReference>
<keyword evidence="7" id="KW-1185">Reference proteome</keyword>
<evidence type="ECO:0000256" key="3">
    <source>
        <dbReference type="ARBA" id="ARBA00023239"/>
    </source>
</evidence>
<dbReference type="SUPFAM" id="SSF53686">
    <property type="entry name" value="Tryptophan synthase beta subunit-like PLP-dependent enzymes"/>
    <property type="match status" value="1"/>
</dbReference>
<evidence type="ECO:0000256" key="4">
    <source>
        <dbReference type="SAM" id="MobiDB-lite"/>
    </source>
</evidence>
<evidence type="ECO:0000256" key="1">
    <source>
        <dbReference type="ARBA" id="ARBA00001933"/>
    </source>
</evidence>
<feature type="domain" description="Tryptophan synthase beta chain-like PALP" evidence="5">
    <location>
        <begin position="19"/>
        <end position="304"/>
    </location>
</feature>
<organism evidence="6 7">
    <name type="scientific">Nocardia mexicana</name>
    <dbReference type="NCBI Taxonomy" id="279262"/>
    <lineage>
        <taxon>Bacteria</taxon>
        <taxon>Bacillati</taxon>
        <taxon>Actinomycetota</taxon>
        <taxon>Actinomycetes</taxon>
        <taxon>Mycobacteriales</taxon>
        <taxon>Nocardiaceae</taxon>
        <taxon>Nocardia</taxon>
    </lineage>
</organism>
<dbReference type="InterPro" id="IPR036052">
    <property type="entry name" value="TrpB-like_PALP_sf"/>
</dbReference>
<dbReference type="STRING" id="1210089.GCA_001613165_03662"/>
<proteinExistence type="predicted"/>
<comment type="caution">
    <text evidence="6">The sequence shown here is derived from an EMBL/GenBank/DDBJ whole genome shotgun (WGS) entry which is preliminary data.</text>
</comment>
<evidence type="ECO:0000313" key="6">
    <source>
        <dbReference type="EMBL" id="RDI54276.1"/>
    </source>
</evidence>
<dbReference type="GO" id="GO:0009097">
    <property type="term" value="P:isoleucine biosynthetic process"/>
    <property type="evidence" value="ECO:0007669"/>
    <property type="project" value="TreeGrafter"/>
</dbReference>
<evidence type="ECO:0000313" key="7">
    <source>
        <dbReference type="Proteomes" id="UP000255355"/>
    </source>
</evidence>
<dbReference type="AlphaFoldDB" id="A0A370HBG3"/>
<dbReference type="GO" id="GO:0006565">
    <property type="term" value="P:L-serine catabolic process"/>
    <property type="evidence" value="ECO:0007669"/>
    <property type="project" value="TreeGrafter"/>
</dbReference>
<feature type="region of interest" description="Disordered" evidence="4">
    <location>
        <begin position="310"/>
        <end position="338"/>
    </location>
</feature>
<dbReference type="EMBL" id="QQAZ01000002">
    <property type="protein sequence ID" value="RDI54276.1"/>
    <property type="molecule type" value="Genomic_DNA"/>
</dbReference>
<evidence type="ECO:0000259" key="5">
    <source>
        <dbReference type="Pfam" id="PF00291"/>
    </source>
</evidence>
<dbReference type="PANTHER" id="PTHR48078:SF6">
    <property type="entry name" value="L-THREONINE DEHYDRATASE CATABOLIC TDCB"/>
    <property type="match status" value="1"/>
</dbReference>
<dbReference type="Gene3D" id="3.40.50.1100">
    <property type="match status" value="2"/>
</dbReference>
<dbReference type="InterPro" id="IPR001926">
    <property type="entry name" value="TrpB-like_PALP"/>
</dbReference>
<dbReference type="InterPro" id="IPR050147">
    <property type="entry name" value="Ser/Thr_Dehydratase"/>
</dbReference>
<comment type="cofactor">
    <cofactor evidence="1">
        <name>pyridoxal 5'-phosphate</name>
        <dbReference type="ChEBI" id="CHEBI:597326"/>
    </cofactor>
</comment>
<keyword evidence="3 6" id="KW-0456">Lyase</keyword>
<dbReference type="GO" id="GO:0006567">
    <property type="term" value="P:L-threonine catabolic process"/>
    <property type="evidence" value="ECO:0007669"/>
    <property type="project" value="TreeGrafter"/>
</dbReference>
<dbReference type="OrthoDB" id="4408011at2"/>
<evidence type="ECO:0000256" key="2">
    <source>
        <dbReference type="ARBA" id="ARBA00022898"/>
    </source>
</evidence>
<accession>A0A370HBG3</accession>
<dbReference type="GO" id="GO:0003941">
    <property type="term" value="F:L-serine ammonia-lyase activity"/>
    <property type="evidence" value="ECO:0007669"/>
    <property type="project" value="TreeGrafter"/>
</dbReference>
<dbReference type="Pfam" id="PF00291">
    <property type="entry name" value="PALP"/>
    <property type="match status" value="1"/>
</dbReference>
<protein>
    <submittedName>
        <fullName evidence="6">L-threonine ammonia-lyase</fullName>
    </submittedName>
</protein>
<dbReference type="Proteomes" id="UP000255355">
    <property type="component" value="Unassembled WGS sequence"/>
</dbReference>
<gene>
    <name evidence="6" type="ORF">DFR68_102400</name>
</gene>
<keyword evidence="2" id="KW-0663">Pyridoxal phosphate</keyword>
<name>A0A370HBG3_9NOCA</name>
<sequence length="338" mass="34086">MSGAQSITPHDIRDTLAVIRPHVRRTPVLRVPLADLGGPAGAITLKLEQLQRAGSFKARGAFANLLLREVPAAGVVAASGGNHGLAVADAAASLGVPAKIFVPVISSPAKIAGIRSRGADLVVAGDRYADALAAADNWVATTGALSVHAFDQRETLLGQGTLAAELADQEQVDTVLVPVGGGGLVGGIAAYCAGSVRVIGVEPTGAPTLTAALAAGRPADAPTESIAADALAPKRVGELVFPLARDHVDRVLLVEDGDIRRAQHALWDAVRLHVEPAAATALAAVLSGSYRPEPGERVAVVLSGANTSRGIGGNGEDTTRNDAAVGCDTGAEPETASA</sequence>
<dbReference type="GO" id="GO:0004794">
    <property type="term" value="F:threonine deaminase activity"/>
    <property type="evidence" value="ECO:0007669"/>
    <property type="project" value="TreeGrafter"/>
</dbReference>
<reference evidence="6 7" key="1">
    <citation type="submission" date="2018-07" db="EMBL/GenBank/DDBJ databases">
        <title>Genomic Encyclopedia of Type Strains, Phase IV (KMG-IV): sequencing the most valuable type-strain genomes for metagenomic binning, comparative biology and taxonomic classification.</title>
        <authorList>
            <person name="Goeker M."/>
        </authorList>
    </citation>
    <scope>NUCLEOTIDE SEQUENCE [LARGE SCALE GENOMIC DNA]</scope>
    <source>
        <strain evidence="6 7">DSM 44952</strain>
    </source>
</reference>
<dbReference type="RefSeq" id="WP_068020979.1">
    <property type="nucleotide sequence ID" value="NZ_QQAZ01000002.1"/>
</dbReference>